<gene>
    <name evidence="10" type="ORF">Kpol_1065p42</name>
</gene>
<keyword evidence="7" id="KW-0472">Membrane</keyword>
<dbReference type="PANTHER" id="PTHR15414">
    <property type="entry name" value="OS-9-RELATED"/>
    <property type="match status" value="1"/>
</dbReference>
<dbReference type="InterPro" id="IPR009011">
    <property type="entry name" value="Man6P_isomerase_rcpt-bd_dom_sf"/>
</dbReference>
<dbReference type="PROSITE" id="PS51914">
    <property type="entry name" value="MRH"/>
    <property type="match status" value="1"/>
</dbReference>
<dbReference type="AlphaFoldDB" id="A7TL63"/>
<keyword evidence="6" id="KW-1015">Disulfide bond</keyword>
<dbReference type="RefSeq" id="XP_001644884.1">
    <property type="nucleotide sequence ID" value="XM_001644834.1"/>
</dbReference>
<feature type="signal peptide" evidence="8">
    <location>
        <begin position="1"/>
        <end position="17"/>
    </location>
</feature>
<organism evidence="11">
    <name type="scientific">Vanderwaltozyma polyspora (strain ATCC 22028 / DSM 70294 / BCRC 21397 / CBS 2163 / NBRC 10782 / NRRL Y-8283 / UCD 57-17)</name>
    <name type="common">Kluyveromyces polysporus</name>
    <dbReference type="NCBI Taxonomy" id="436907"/>
    <lineage>
        <taxon>Eukaryota</taxon>
        <taxon>Fungi</taxon>
        <taxon>Dikarya</taxon>
        <taxon>Ascomycota</taxon>
        <taxon>Saccharomycotina</taxon>
        <taxon>Saccharomycetes</taxon>
        <taxon>Saccharomycetales</taxon>
        <taxon>Saccharomycetaceae</taxon>
        <taxon>Vanderwaltozyma</taxon>
    </lineage>
</organism>
<dbReference type="KEGG" id="vpo:Kpol_1065p42"/>
<dbReference type="PhylomeDB" id="A7TL63"/>
<dbReference type="Proteomes" id="UP000000267">
    <property type="component" value="Unassembled WGS sequence"/>
</dbReference>
<evidence type="ECO:0000256" key="5">
    <source>
        <dbReference type="ARBA" id="ARBA00022824"/>
    </source>
</evidence>
<protein>
    <recommendedName>
        <fullName evidence="7">Endoplasmic reticulum lectin</fullName>
    </recommendedName>
    <alternativeName>
        <fullName evidence="7">Protein OS-9 homolog</fullName>
    </alternativeName>
</protein>
<keyword evidence="11" id="KW-1185">Reference proteome</keyword>
<dbReference type="Pfam" id="PF17880">
    <property type="entry name" value="Yos9_DD"/>
    <property type="match status" value="1"/>
</dbReference>
<dbReference type="GO" id="GO:0030246">
    <property type="term" value="F:carbohydrate binding"/>
    <property type="evidence" value="ECO:0007669"/>
    <property type="project" value="UniProtKB-UniRule"/>
</dbReference>
<sequence>MIYLIISLLAFTQYSLSFSHFIQEPFPIEKYSIDYIPLNHWESEILANSTALNLGKIISLGKDSDCYIPNYSFAALQKIGYFQNYNIEKKDDENLDSFLRDNLNDAIEILRKQFSNNDHEGSSCINYPNGFWTYQFCSGNSINQIHFGDIIKNDEKLNFTLGNTNEEFEKRDHKLLYDTVDGYYISESISNGDICDLTGMPRSTEVHYSCGPSTDKVSIELVQEQKTCNYILKVSVNELCSLDIYKEQNQELSDPHFNSPISSSALTSNSGNIKSMVCVVKHEKPKLGILDVIEDSKPIFLGYGFYFLTDKNENSNNRLIYTGSSENLQKNLGFAVDYLVTEKYIKISNDDNDEFTWNCDIINIKHELIDKISLVLNDDALIGFKNLGLN</sequence>
<dbReference type="OrthoDB" id="448954at2759"/>
<keyword evidence="4 7" id="KW-0430">Lectin</keyword>
<dbReference type="eggNOG" id="KOG3394">
    <property type="taxonomic scope" value="Eukaryota"/>
</dbReference>
<dbReference type="OMA" id="SPHEMEV"/>
<evidence type="ECO:0000313" key="11">
    <source>
        <dbReference type="Proteomes" id="UP000000267"/>
    </source>
</evidence>
<dbReference type="HOGENOM" id="CLU_708224_0_0_1"/>
<comment type="similarity">
    <text evidence="2 7">Belongs to the OS-9 family.</text>
</comment>
<dbReference type="Gene3D" id="3.10.310.60">
    <property type="match status" value="1"/>
</dbReference>
<evidence type="ECO:0000256" key="6">
    <source>
        <dbReference type="ARBA" id="ARBA00023157"/>
    </source>
</evidence>
<proteinExistence type="inferred from homology"/>
<keyword evidence="5 7" id="KW-0256">Endoplasmic reticulum</keyword>
<comment type="subcellular location">
    <subcellularLocation>
        <location evidence="1 7">Endoplasmic reticulum membrane</location>
        <topology evidence="1 7">Peripheral membrane protein</topology>
        <orientation evidence="1 7">Lumenal side</orientation>
    </subcellularLocation>
</comment>
<evidence type="ECO:0000256" key="8">
    <source>
        <dbReference type="SAM" id="SignalP"/>
    </source>
</evidence>
<dbReference type="STRING" id="436907.A7TL63"/>
<feature type="chain" id="PRO_5002712973" description="Endoplasmic reticulum lectin" evidence="8">
    <location>
        <begin position="18"/>
        <end position="390"/>
    </location>
</feature>
<evidence type="ECO:0000256" key="2">
    <source>
        <dbReference type="ARBA" id="ARBA00009918"/>
    </source>
</evidence>
<dbReference type="InterPro" id="IPR044865">
    <property type="entry name" value="MRH_dom"/>
</dbReference>
<dbReference type="GO" id="GO:0005788">
    <property type="term" value="C:endoplasmic reticulum lumen"/>
    <property type="evidence" value="ECO:0007669"/>
    <property type="project" value="UniProtKB-UniRule"/>
</dbReference>
<dbReference type="InterPro" id="IPR045149">
    <property type="entry name" value="OS-9-like"/>
</dbReference>
<evidence type="ECO:0000256" key="4">
    <source>
        <dbReference type="ARBA" id="ARBA00022734"/>
    </source>
</evidence>
<dbReference type="InterPro" id="IPR012913">
    <property type="entry name" value="OS9-like_dom"/>
</dbReference>
<dbReference type="GO" id="GO:0005789">
    <property type="term" value="C:endoplasmic reticulum membrane"/>
    <property type="evidence" value="ECO:0007669"/>
    <property type="project" value="UniProtKB-SubCell"/>
</dbReference>
<evidence type="ECO:0000256" key="3">
    <source>
        <dbReference type="ARBA" id="ARBA00022729"/>
    </source>
</evidence>
<name>A7TL63_VANPO</name>
<dbReference type="InParanoid" id="A7TL63"/>
<evidence type="ECO:0000256" key="1">
    <source>
        <dbReference type="ARBA" id="ARBA00004367"/>
    </source>
</evidence>
<dbReference type="Gene3D" id="2.70.130.10">
    <property type="entry name" value="Mannose-6-phosphate receptor binding domain"/>
    <property type="match status" value="1"/>
</dbReference>
<dbReference type="EMBL" id="DS480412">
    <property type="protein sequence ID" value="EDO17026.1"/>
    <property type="molecule type" value="Genomic_DNA"/>
</dbReference>
<evidence type="ECO:0000313" key="10">
    <source>
        <dbReference type="EMBL" id="EDO17026.1"/>
    </source>
</evidence>
<feature type="domain" description="MRH" evidence="9">
    <location>
        <begin position="122"/>
        <end position="242"/>
    </location>
</feature>
<accession>A7TL63</accession>
<dbReference type="Pfam" id="PF07915">
    <property type="entry name" value="PRKCSH"/>
    <property type="match status" value="1"/>
</dbReference>
<dbReference type="GO" id="GO:0030970">
    <property type="term" value="P:retrograde protein transport, ER to cytosol"/>
    <property type="evidence" value="ECO:0007669"/>
    <property type="project" value="TreeGrafter"/>
</dbReference>
<reference evidence="10 11" key="1">
    <citation type="journal article" date="2007" name="Proc. Natl. Acad. Sci. U.S.A.">
        <title>Independent sorting-out of thousands of duplicated gene pairs in two yeast species descended from a whole-genome duplication.</title>
        <authorList>
            <person name="Scannell D.R."/>
            <person name="Frank A.C."/>
            <person name="Conant G.C."/>
            <person name="Byrne K.P."/>
            <person name="Woolfit M."/>
            <person name="Wolfe K.H."/>
        </authorList>
    </citation>
    <scope>NUCLEOTIDE SEQUENCE [LARGE SCALE GENOMIC DNA]</scope>
    <source>
        <strain evidence="11">ATCC 22028 / DSM 70294 / BCRC 21397 / CBS 2163 / NBRC 10782 / NRRL Y-8283 / UCD 57-17</strain>
    </source>
</reference>
<dbReference type="GeneID" id="5545198"/>
<comment type="function">
    <text evidence="7">Lectin involved in the quality control of the secretory pathway. As a member of the endoplasmic reticulum-associated degradation lumenal (ERAD-L) surveillance system, targets misfolded endoplasmic reticulum lumenal glycoproteins for degradation.</text>
</comment>
<evidence type="ECO:0000259" key="9">
    <source>
        <dbReference type="PROSITE" id="PS51914"/>
    </source>
</evidence>
<evidence type="ECO:0000256" key="7">
    <source>
        <dbReference type="RuleBase" id="RU369099"/>
    </source>
</evidence>
<keyword evidence="3 8" id="KW-0732">Signal</keyword>
<dbReference type="GO" id="GO:0030968">
    <property type="term" value="P:endoplasmic reticulum unfolded protein response"/>
    <property type="evidence" value="ECO:0007669"/>
    <property type="project" value="UniProtKB-UniRule"/>
</dbReference>
<dbReference type="InterPro" id="IPR041039">
    <property type="entry name" value="Yos9_DD"/>
</dbReference>
<dbReference type="PANTHER" id="PTHR15414:SF0">
    <property type="entry name" value="ENDOPLASMIC RETICULUM LECTIN 1"/>
    <property type="match status" value="1"/>
</dbReference>